<evidence type="ECO:0000256" key="1">
    <source>
        <dbReference type="SAM" id="MobiDB-lite"/>
    </source>
</evidence>
<protein>
    <submittedName>
        <fullName evidence="2">Uncharacterized protein</fullName>
    </submittedName>
</protein>
<feature type="region of interest" description="Disordered" evidence="1">
    <location>
        <begin position="483"/>
        <end position="547"/>
    </location>
</feature>
<keyword evidence="3" id="KW-1185">Reference proteome</keyword>
<dbReference type="Proteomes" id="UP000091918">
    <property type="component" value="Unassembled WGS sequence"/>
</dbReference>
<gene>
    <name evidence="2" type="ORF">ACJ72_05943</name>
</gene>
<feature type="compositionally biased region" description="Low complexity" evidence="1">
    <location>
        <begin position="566"/>
        <end position="584"/>
    </location>
</feature>
<feature type="compositionally biased region" description="Basic and acidic residues" evidence="1">
    <location>
        <begin position="342"/>
        <end position="359"/>
    </location>
</feature>
<sequence>MSKKAPRLWDRKPMTPFNSRSRSHKVWKRFLASTSSDIGGNGVDHDTFFTEINNSSAHRGILRGVKRRCTAACVGVERGRSFLETKWEAEDMGTRKRKYAPLTEDCRWESVENTYPVSDTDDIEPNKHVEEQQKTEQKVVDQNELGLDWLTGQHGKTRLVSCQTLGIYSQDPEDPELDDMDVDHPAIQEQTETLSPEEFKFGDLATTVTLLEAENAFITTAKIKKAAEEAVTPLAIPPSRPLFPTLEGDDADFITHFLSQAQAKRAAAKSGPPGNESENASWEDPARSPTPRTRRVLQDLDKNSSPSSPRQQQSPSKRRQTSISPSTKPPSAIESEEEEIEPSGHAKVIEVETEVDPHQPRAGTPRRRSTRKNLSRTQRHTPTVPNHIPVRRSNGTETTVVPDYQANTRRNKGDAQFPCFVLQAINAKEYDPFVSSNGETGGPVSPRKSPRKRIRIVKKVMWDDEHLVQYEGETYDNINDEQSVEIDSGGHSPKPVISQPTKMEKKKKNSDPNHTSKSSNNKSKPDKQPLTTHSDLRLVKSPMVTRKVRKLGETNSLSLNSVALPSATAAPAPPSTRISTSTRKISSHPGTPVQRKKLAPKSPKAIVFKVSDDRTPKISAVATTARSTTTVPGSAAPTTRAAAKKFGGSCLPRHTGRTKV</sequence>
<dbReference type="AlphaFoldDB" id="A0A1B7NSH1"/>
<feature type="region of interest" description="Disordered" evidence="1">
    <location>
        <begin position="264"/>
        <end position="394"/>
    </location>
</feature>
<dbReference type="OrthoDB" id="4207369at2759"/>
<feature type="region of interest" description="Disordered" evidence="1">
    <location>
        <begin position="566"/>
        <end position="602"/>
    </location>
</feature>
<feature type="compositionally biased region" description="Basic residues" evidence="1">
    <location>
        <begin position="364"/>
        <end position="379"/>
    </location>
</feature>
<reference evidence="2 3" key="1">
    <citation type="submission" date="2015-07" db="EMBL/GenBank/DDBJ databases">
        <title>Emmonsia species relationships and genome sequence.</title>
        <authorList>
            <person name="Cuomo C.A."/>
            <person name="Schwartz I.S."/>
            <person name="Kenyon C."/>
            <person name="de Hoog G.S."/>
            <person name="Govender N.P."/>
            <person name="Botha A."/>
            <person name="Moreno L."/>
            <person name="de Vries M."/>
            <person name="Munoz J.F."/>
            <person name="Stielow J.B."/>
        </authorList>
    </citation>
    <scope>NUCLEOTIDE SEQUENCE [LARGE SCALE GENOMIC DNA]</scope>
    <source>
        <strain evidence="2 3">CBS 136260</strain>
    </source>
</reference>
<dbReference type="EMBL" id="LGUA01000914">
    <property type="protein sequence ID" value="OAX79732.1"/>
    <property type="molecule type" value="Genomic_DNA"/>
</dbReference>
<evidence type="ECO:0000313" key="3">
    <source>
        <dbReference type="Proteomes" id="UP000091918"/>
    </source>
</evidence>
<accession>A0A1B7NSH1</accession>
<name>A0A1B7NSH1_9EURO</name>
<comment type="caution">
    <text evidence="2">The sequence shown here is derived from an EMBL/GenBank/DDBJ whole genome shotgun (WGS) entry which is preliminary data.</text>
</comment>
<feature type="region of interest" description="Disordered" evidence="1">
    <location>
        <begin position="1"/>
        <end position="20"/>
    </location>
</feature>
<feature type="compositionally biased region" description="Low complexity" evidence="1">
    <location>
        <begin position="304"/>
        <end position="315"/>
    </location>
</feature>
<evidence type="ECO:0000313" key="2">
    <source>
        <dbReference type="EMBL" id="OAX79732.1"/>
    </source>
</evidence>
<organism evidence="2 3">
    <name type="scientific">Emergomyces africanus</name>
    <dbReference type="NCBI Taxonomy" id="1955775"/>
    <lineage>
        <taxon>Eukaryota</taxon>
        <taxon>Fungi</taxon>
        <taxon>Dikarya</taxon>
        <taxon>Ascomycota</taxon>
        <taxon>Pezizomycotina</taxon>
        <taxon>Eurotiomycetes</taxon>
        <taxon>Eurotiomycetidae</taxon>
        <taxon>Onygenales</taxon>
        <taxon>Ajellomycetaceae</taxon>
        <taxon>Emergomyces</taxon>
    </lineage>
</organism>
<dbReference type="STRING" id="1658172.A0A1B7NSH1"/>
<feature type="region of interest" description="Disordered" evidence="1">
    <location>
        <begin position="432"/>
        <end position="451"/>
    </location>
</feature>
<proteinExistence type="predicted"/>
<feature type="region of interest" description="Disordered" evidence="1">
    <location>
        <begin position="623"/>
        <end position="660"/>
    </location>
</feature>